<gene>
    <name evidence="1" type="ORF">PHACADRAFT_109035</name>
</gene>
<protein>
    <submittedName>
        <fullName evidence="1">Uncharacterized protein</fullName>
    </submittedName>
</protein>
<dbReference type="InParanoid" id="K5VNV7"/>
<reference evidence="1 2" key="1">
    <citation type="journal article" date="2012" name="BMC Genomics">
        <title>Comparative genomics of the white-rot fungi, Phanerochaete carnosa and P. chrysosporium, to elucidate the genetic basis of the distinct wood types they colonize.</title>
        <authorList>
            <person name="Suzuki H."/>
            <person name="MacDonald J."/>
            <person name="Syed K."/>
            <person name="Salamov A."/>
            <person name="Hori C."/>
            <person name="Aerts A."/>
            <person name="Henrissat B."/>
            <person name="Wiebenga A."/>
            <person name="vanKuyk P.A."/>
            <person name="Barry K."/>
            <person name="Lindquist E."/>
            <person name="LaButti K."/>
            <person name="Lapidus A."/>
            <person name="Lucas S."/>
            <person name="Coutinho P."/>
            <person name="Gong Y."/>
            <person name="Samejima M."/>
            <person name="Mahadevan R."/>
            <person name="Abou-Zaid M."/>
            <person name="de Vries R.P."/>
            <person name="Igarashi K."/>
            <person name="Yadav J.S."/>
            <person name="Grigoriev I.V."/>
            <person name="Master E.R."/>
        </authorList>
    </citation>
    <scope>NUCLEOTIDE SEQUENCE [LARGE SCALE GENOMIC DNA]</scope>
    <source>
        <strain evidence="1 2">HHB-10118-sp</strain>
    </source>
</reference>
<dbReference type="RefSeq" id="XP_007403068.1">
    <property type="nucleotide sequence ID" value="XM_007403006.1"/>
</dbReference>
<accession>K5VNV7</accession>
<dbReference type="AlphaFoldDB" id="K5VNV7"/>
<dbReference type="OrthoDB" id="2803395at2759"/>
<evidence type="ECO:0000313" key="2">
    <source>
        <dbReference type="Proteomes" id="UP000008370"/>
    </source>
</evidence>
<sequence>IASNTLFSRLSFNGNFPSPLSSTSRQSREIIECAFIRQEHTTGWSTADLLKNHPVALRSFATFPCLAKIWVLNLKDHCTQEHGLEVYNWNDVAVHSFLTALCEM</sequence>
<dbReference type="GeneID" id="18907558"/>
<dbReference type="EMBL" id="JH931118">
    <property type="protein sequence ID" value="EKM48380.1"/>
    <property type="molecule type" value="Genomic_DNA"/>
</dbReference>
<dbReference type="HOGENOM" id="CLU_2256474_0_0_1"/>
<organism evidence="1 2">
    <name type="scientific">Phanerochaete carnosa (strain HHB-10118-sp)</name>
    <name type="common">White-rot fungus</name>
    <name type="synonym">Peniophora carnosa</name>
    <dbReference type="NCBI Taxonomy" id="650164"/>
    <lineage>
        <taxon>Eukaryota</taxon>
        <taxon>Fungi</taxon>
        <taxon>Dikarya</taxon>
        <taxon>Basidiomycota</taxon>
        <taxon>Agaricomycotina</taxon>
        <taxon>Agaricomycetes</taxon>
        <taxon>Polyporales</taxon>
        <taxon>Phanerochaetaceae</taxon>
        <taxon>Phanerochaete</taxon>
    </lineage>
</organism>
<evidence type="ECO:0000313" key="1">
    <source>
        <dbReference type="EMBL" id="EKM48380.1"/>
    </source>
</evidence>
<name>K5VNV7_PHACS</name>
<proteinExistence type="predicted"/>
<feature type="non-terminal residue" evidence="1">
    <location>
        <position position="1"/>
    </location>
</feature>
<dbReference type="Proteomes" id="UP000008370">
    <property type="component" value="Unassembled WGS sequence"/>
</dbReference>
<dbReference type="KEGG" id="pco:PHACADRAFT_109035"/>
<keyword evidence="2" id="KW-1185">Reference proteome</keyword>